<dbReference type="EMBL" id="UZAF01016402">
    <property type="protein sequence ID" value="VDO27336.1"/>
    <property type="molecule type" value="Genomic_DNA"/>
</dbReference>
<gene>
    <name evidence="1" type="ORF">HPLM_LOCUS5871</name>
</gene>
<proteinExistence type="predicted"/>
<evidence type="ECO:0000313" key="1">
    <source>
        <dbReference type="EMBL" id="VDO27336.1"/>
    </source>
</evidence>
<name>A0A3P7TZ74_HAEPC</name>
<dbReference type="AlphaFoldDB" id="A0A3P7TZ74"/>
<keyword evidence="2" id="KW-1185">Reference proteome</keyword>
<organism evidence="1 2">
    <name type="scientific">Haemonchus placei</name>
    <name type="common">Barber's pole worm</name>
    <dbReference type="NCBI Taxonomy" id="6290"/>
    <lineage>
        <taxon>Eukaryota</taxon>
        <taxon>Metazoa</taxon>
        <taxon>Ecdysozoa</taxon>
        <taxon>Nematoda</taxon>
        <taxon>Chromadorea</taxon>
        <taxon>Rhabditida</taxon>
        <taxon>Rhabditina</taxon>
        <taxon>Rhabditomorpha</taxon>
        <taxon>Strongyloidea</taxon>
        <taxon>Trichostrongylidae</taxon>
        <taxon>Haemonchus</taxon>
    </lineage>
</organism>
<accession>A0A3P7TZ74</accession>
<protein>
    <submittedName>
        <fullName evidence="1">Uncharacterized protein</fullName>
    </submittedName>
</protein>
<evidence type="ECO:0000313" key="2">
    <source>
        <dbReference type="Proteomes" id="UP000268014"/>
    </source>
</evidence>
<reference evidence="1 2" key="1">
    <citation type="submission" date="2018-11" db="EMBL/GenBank/DDBJ databases">
        <authorList>
            <consortium name="Pathogen Informatics"/>
        </authorList>
    </citation>
    <scope>NUCLEOTIDE SEQUENCE [LARGE SCALE GENOMIC DNA]</scope>
    <source>
        <strain evidence="1 2">MHpl1</strain>
    </source>
</reference>
<dbReference type="Proteomes" id="UP000268014">
    <property type="component" value="Unassembled WGS sequence"/>
</dbReference>
<sequence length="50" mass="6013">MHNEPWSVLFEFYIVKYYSPISRSRFDIIFQLHVIISSSATVVHKIDVIW</sequence>